<dbReference type="GO" id="GO:0006508">
    <property type="term" value="P:proteolysis"/>
    <property type="evidence" value="ECO:0007669"/>
    <property type="project" value="UniProtKB-KW"/>
</dbReference>
<dbReference type="InterPro" id="IPR001461">
    <property type="entry name" value="Aspartic_peptidase_A1"/>
</dbReference>
<organism evidence="12 13">
    <name type="scientific">Cyberlindnera fabianii</name>
    <name type="common">Yeast</name>
    <name type="synonym">Hansenula fabianii</name>
    <dbReference type="NCBI Taxonomy" id="36022"/>
    <lineage>
        <taxon>Eukaryota</taxon>
        <taxon>Fungi</taxon>
        <taxon>Dikarya</taxon>
        <taxon>Ascomycota</taxon>
        <taxon>Saccharomycotina</taxon>
        <taxon>Saccharomycetes</taxon>
        <taxon>Phaffomycetales</taxon>
        <taxon>Phaffomycetaceae</taxon>
        <taxon>Cyberlindnera</taxon>
    </lineage>
</organism>
<evidence type="ECO:0000256" key="6">
    <source>
        <dbReference type="PIRSR" id="PIRSR601461-1"/>
    </source>
</evidence>
<dbReference type="Pfam" id="PF00026">
    <property type="entry name" value="Asp"/>
    <property type="match status" value="1"/>
</dbReference>
<keyword evidence="7" id="KW-1015">Disulfide bond</keyword>
<dbReference type="SUPFAM" id="SSF50630">
    <property type="entry name" value="Acid proteases"/>
    <property type="match status" value="1"/>
</dbReference>
<keyword evidence="13" id="KW-1185">Reference proteome</keyword>
<dbReference type="PANTHER" id="PTHR47966">
    <property type="entry name" value="BETA-SITE APP-CLEAVING ENZYME, ISOFORM A-RELATED"/>
    <property type="match status" value="1"/>
</dbReference>
<evidence type="ECO:0000256" key="5">
    <source>
        <dbReference type="ARBA" id="ARBA00022801"/>
    </source>
</evidence>
<dbReference type="EMBL" id="MPUK01000016">
    <property type="protein sequence ID" value="ONH64854.1"/>
    <property type="molecule type" value="Genomic_DNA"/>
</dbReference>
<evidence type="ECO:0000313" key="13">
    <source>
        <dbReference type="Proteomes" id="UP000189513"/>
    </source>
</evidence>
<evidence type="ECO:0000256" key="4">
    <source>
        <dbReference type="ARBA" id="ARBA00022750"/>
    </source>
</evidence>
<evidence type="ECO:0000256" key="7">
    <source>
        <dbReference type="PIRSR" id="PIRSR601461-2"/>
    </source>
</evidence>
<evidence type="ECO:0000259" key="11">
    <source>
        <dbReference type="PROSITE" id="PS51767"/>
    </source>
</evidence>
<dbReference type="PROSITE" id="PS51767">
    <property type="entry name" value="PEPTIDASE_A1"/>
    <property type="match status" value="1"/>
</dbReference>
<name>A0A1V2KZ81_CYBFA</name>
<comment type="caution">
    <text evidence="12">The sequence shown here is derived from an EMBL/GenBank/DDBJ whole genome shotgun (WGS) entry which is preliminary data.</text>
</comment>
<dbReference type="InterPro" id="IPR033876">
    <property type="entry name" value="SAP-like"/>
</dbReference>
<feature type="chain" id="PRO_5012075715" evidence="10">
    <location>
        <begin position="17"/>
        <end position="624"/>
    </location>
</feature>
<proteinExistence type="inferred from homology"/>
<evidence type="ECO:0000256" key="3">
    <source>
        <dbReference type="ARBA" id="ARBA00022729"/>
    </source>
</evidence>
<dbReference type="CDD" id="cd05474">
    <property type="entry name" value="SAP_like"/>
    <property type="match status" value="1"/>
</dbReference>
<reference evidence="13" key="1">
    <citation type="journal article" date="2017" name="Genome Announc.">
        <title>Genome sequences of Cyberlindnera fabianii 65, Pichia kudriavzevii 129, and Saccharomyces cerevisiae 131 isolated from fermented masau fruits in Zimbabwe.</title>
        <authorList>
            <person name="van Rijswijck I.M.H."/>
            <person name="Derks M.F.L."/>
            <person name="Abee T."/>
            <person name="de Ridder D."/>
            <person name="Smid E.J."/>
        </authorList>
    </citation>
    <scope>NUCLEOTIDE SEQUENCE [LARGE SCALE GENOMIC DNA]</scope>
    <source>
        <strain evidence="13">65</strain>
    </source>
</reference>
<feature type="compositionally biased region" description="Basic and acidic residues" evidence="9">
    <location>
        <begin position="133"/>
        <end position="142"/>
    </location>
</feature>
<feature type="disulfide bond" evidence="7">
    <location>
        <begin position="391"/>
        <end position="427"/>
    </location>
</feature>
<evidence type="ECO:0000256" key="10">
    <source>
        <dbReference type="SAM" id="SignalP"/>
    </source>
</evidence>
<evidence type="ECO:0000256" key="1">
    <source>
        <dbReference type="ARBA" id="ARBA00007447"/>
    </source>
</evidence>
<dbReference type="Proteomes" id="UP000189513">
    <property type="component" value="Unassembled WGS sequence"/>
</dbReference>
<dbReference type="PANTHER" id="PTHR47966:SF65">
    <property type="entry name" value="ASPARTIC-TYPE ENDOPEPTIDASE"/>
    <property type="match status" value="1"/>
</dbReference>
<dbReference type="Gene3D" id="2.40.70.10">
    <property type="entry name" value="Acid Proteases"/>
    <property type="match status" value="2"/>
</dbReference>
<comment type="similarity">
    <text evidence="1 8">Belongs to the peptidase A1 family.</text>
</comment>
<dbReference type="PROSITE" id="PS00141">
    <property type="entry name" value="ASP_PROTEASE"/>
    <property type="match status" value="1"/>
</dbReference>
<gene>
    <name evidence="12" type="ORF">BON22_5288</name>
</gene>
<evidence type="ECO:0000313" key="12">
    <source>
        <dbReference type="EMBL" id="ONH64854.1"/>
    </source>
</evidence>
<dbReference type="InterPro" id="IPR021109">
    <property type="entry name" value="Peptidase_aspartic_dom_sf"/>
</dbReference>
<feature type="active site" evidence="6">
    <location>
        <position position="86"/>
    </location>
</feature>
<dbReference type="GO" id="GO:0004190">
    <property type="term" value="F:aspartic-type endopeptidase activity"/>
    <property type="evidence" value="ECO:0007669"/>
    <property type="project" value="UniProtKB-KW"/>
</dbReference>
<dbReference type="GO" id="GO:0071944">
    <property type="term" value="C:cell periphery"/>
    <property type="evidence" value="ECO:0007669"/>
    <property type="project" value="UniProtKB-ARBA"/>
</dbReference>
<keyword evidence="3 10" id="KW-0732">Signal</keyword>
<evidence type="ECO:0000256" key="2">
    <source>
        <dbReference type="ARBA" id="ARBA00022670"/>
    </source>
</evidence>
<evidence type="ECO:0000256" key="9">
    <source>
        <dbReference type="SAM" id="MobiDB-lite"/>
    </source>
</evidence>
<dbReference type="STRING" id="36022.A0A1V2KZ81"/>
<dbReference type="InterPro" id="IPR001969">
    <property type="entry name" value="Aspartic_peptidase_AS"/>
</dbReference>
<dbReference type="OMA" id="SANIGCK"/>
<accession>A0A1V2KZ81</accession>
<feature type="region of interest" description="Disordered" evidence="9">
    <location>
        <begin position="133"/>
        <end position="164"/>
    </location>
</feature>
<dbReference type="VEuPathDB" id="FungiDB:BON22_5288"/>
<dbReference type="PRINTS" id="PR00792">
    <property type="entry name" value="PEPSIN"/>
</dbReference>
<keyword evidence="5 8" id="KW-0378">Hydrolase</keyword>
<dbReference type="AlphaFoldDB" id="A0A1V2KZ81"/>
<feature type="compositionally biased region" description="Low complexity" evidence="9">
    <location>
        <begin position="487"/>
        <end position="510"/>
    </location>
</feature>
<evidence type="ECO:0000256" key="8">
    <source>
        <dbReference type="RuleBase" id="RU000454"/>
    </source>
</evidence>
<feature type="active site" evidence="6">
    <location>
        <position position="356"/>
    </location>
</feature>
<feature type="region of interest" description="Disordered" evidence="9">
    <location>
        <begin position="487"/>
        <end position="513"/>
    </location>
</feature>
<sequence length="624" mass="67580">MNPILLLGFIASTVAANGVIPVKFDILRGTSFDTAIKDVKRSERLFNRPPLYKRADDVKEYPITDETYYYAARITIDGAEFETMIDTGSSDLWVYGTDNPYCQTTKRLGKRSGSESKGRKFEPDVDAILQRPTDSRLVKRNPEAQPIPAEAASEAGGGRTATYTGSSPRATIDCAKYGTLDRSSSSFKGNGSFFFIQYGDSTYATGEWGTDDVTFGDFTIDNLMFAVANQSNATVTVLGIGLEGNEASTSSFMDRYPGGAFTYPNLPVAMKNQGLISKVGYSLYMDPDSAEGVVLFGGIDHAKYEGELVTLPLLNYYKDQGVDTPITFDVELNSVSITGDSSTVTLLDESISVLLDSGTSFNYLPRNTIINLARSLRAQYSSRLERYYINCPSSKTGMTLDFKLGDVTIKVPIEDMLAPIDTSYTYCALMVQPSQRYILGDTFLRHAYVVFDLEDLEVQIAQYKSTNSVDIRNFNGDSVSVSSAAASSTGSSASSTPSSSSTSSTDSSVSNTYNTDDSYSSYSYPSYTYSSYSYPSYSYSSYSYSSYSYSRYSYSSYSYSTYSYSSYSYSSLPNVQVGGGTGSSSLSTTTTGGGGGSGFAGGNAANVKTLSYPLVIIAGVLMLL</sequence>
<protein>
    <submittedName>
        <fullName evidence="12">Aspartic proteinase 3</fullName>
    </submittedName>
</protein>
<feature type="domain" description="Peptidase A1" evidence="11">
    <location>
        <begin position="70"/>
        <end position="461"/>
    </location>
</feature>
<feature type="signal peptide" evidence="10">
    <location>
        <begin position="1"/>
        <end position="16"/>
    </location>
</feature>
<dbReference type="InterPro" id="IPR033121">
    <property type="entry name" value="PEPTIDASE_A1"/>
</dbReference>
<keyword evidence="2 8" id="KW-0645">Protease</keyword>
<keyword evidence="4 8" id="KW-0064">Aspartyl protease</keyword>